<name>A0A0R2LPB2_9LACO</name>
<evidence type="ECO:0000256" key="5">
    <source>
        <dbReference type="ARBA" id="ARBA00023277"/>
    </source>
</evidence>
<comment type="similarity">
    <text evidence="2">Belongs to the HAD-like hydrolase superfamily. CbbY/CbbZ/Gph/YieH family.</text>
</comment>
<dbReference type="RefSeq" id="WP_017867012.1">
    <property type="nucleotide sequence ID" value="NZ_BJYB01000023.1"/>
</dbReference>
<proteinExistence type="inferred from homology"/>
<evidence type="ECO:0000256" key="4">
    <source>
        <dbReference type="ARBA" id="ARBA00022842"/>
    </source>
</evidence>
<evidence type="ECO:0000313" key="6">
    <source>
        <dbReference type="EMBL" id="KRO01282.1"/>
    </source>
</evidence>
<keyword evidence="4" id="KW-0460">Magnesium</keyword>
<evidence type="ECO:0000256" key="3">
    <source>
        <dbReference type="ARBA" id="ARBA00022723"/>
    </source>
</evidence>
<dbReference type="Gene3D" id="1.10.150.240">
    <property type="entry name" value="Putative phosphatase, domain 2"/>
    <property type="match status" value="1"/>
</dbReference>
<dbReference type="OrthoDB" id="9797743at2"/>
<dbReference type="SFLD" id="SFLDS00003">
    <property type="entry name" value="Haloacid_Dehalogenase"/>
    <property type="match status" value="1"/>
</dbReference>
<dbReference type="STRING" id="449659.IV66_GL000469"/>
<accession>A0A0R2LPB2</accession>
<dbReference type="SUPFAM" id="SSF56784">
    <property type="entry name" value="HAD-like"/>
    <property type="match status" value="1"/>
</dbReference>
<dbReference type="Pfam" id="PF13419">
    <property type="entry name" value="HAD_2"/>
    <property type="match status" value="1"/>
</dbReference>
<dbReference type="SFLD" id="SFLDG01129">
    <property type="entry name" value="C1.5:_HAD__Beta-PGM__Phosphata"/>
    <property type="match status" value="1"/>
</dbReference>
<dbReference type="InterPro" id="IPR036412">
    <property type="entry name" value="HAD-like_sf"/>
</dbReference>
<gene>
    <name evidence="6" type="ORF">IV66_GL000469</name>
</gene>
<evidence type="ECO:0000313" key="7">
    <source>
        <dbReference type="Proteomes" id="UP000051886"/>
    </source>
</evidence>
<dbReference type="Proteomes" id="UP000051886">
    <property type="component" value="Unassembled WGS sequence"/>
</dbReference>
<comment type="caution">
    <text evidence="6">The sequence shown here is derived from an EMBL/GenBank/DDBJ whole genome shotgun (WGS) entry which is preliminary data.</text>
</comment>
<dbReference type="GO" id="GO:0046872">
    <property type="term" value="F:metal ion binding"/>
    <property type="evidence" value="ECO:0007669"/>
    <property type="project" value="UniProtKB-KW"/>
</dbReference>
<sequence length="212" mass="23927">MKKAFIFDMDGVIVDSEQYYHVQRTDFLKKMGLTPGVSDPQEYVGASFIDGWKMMIPDENLWDDLLPKYKRFFATHRINYGEYVHPYVGQFLSDLKTKQKIATVASAGPLDSIEQMMDQCDFRSYFDSILSGESVKNNKPAPDIYLKSVEKIGLQPEDCVALEDSTIGIKAAKSAGLETWALKYPGYDSDQSQADHVFNGFGEVCDHFAKMG</sequence>
<protein>
    <submittedName>
        <fullName evidence="6">HAD superfamily hydrolase</fullName>
    </submittedName>
</protein>
<evidence type="ECO:0000256" key="1">
    <source>
        <dbReference type="ARBA" id="ARBA00001946"/>
    </source>
</evidence>
<dbReference type="InterPro" id="IPR023214">
    <property type="entry name" value="HAD_sf"/>
</dbReference>
<dbReference type="AlphaFoldDB" id="A0A0R2LPB2"/>
<organism evidence="6 7">
    <name type="scientific">Ligilactobacillus pobuzihii</name>
    <dbReference type="NCBI Taxonomy" id="449659"/>
    <lineage>
        <taxon>Bacteria</taxon>
        <taxon>Bacillati</taxon>
        <taxon>Bacillota</taxon>
        <taxon>Bacilli</taxon>
        <taxon>Lactobacillales</taxon>
        <taxon>Lactobacillaceae</taxon>
        <taxon>Ligilactobacillus</taxon>
    </lineage>
</organism>
<dbReference type="PANTHER" id="PTHR46193">
    <property type="entry name" value="6-PHOSPHOGLUCONATE PHOSPHATASE"/>
    <property type="match status" value="1"/>
</dbReference>
<keyword evidence="3" id="KW-0479">Metal-binding</keyword>
<dbReference type="EMBL" id="JQCN01000011">
    <property type="protein sequence ID" value="KRO01282.1"/>
    <property type="molecule type" value="Genomic_DNA"/>
</dbReference>
<dbReference type="NCBIfam" id="TIGR01509">
    <property type="entry name" value="HAD-SF-IA-v3"/>
    <property type="match status" value="1"/>
</dbReference>
<keyword evidence="6" id="KW-0378">Hydrolase</keyword>
<keyword evidence="5" id="KW-0119">Carbohydrate metabolism</keyword>
<evidence type="ECO:0000256" key="2">
    <source>
        <dbReference type="ARBA" id="ARBA00006171"/>
    </source>
</evidence>
<reference evidence="6 7" key="1">
    <citation type="journal article" date="2015" name="Genome Announc.">
        <title>Expanding the biotechnology potential of lactobacilli through comparative genomics of 213 strains and associated genera.</title>
        <authorList>
            <person name="Sun Z."/>
            <person name="Harris H.M."/>
            <person name="McCann A."/>
            <person name="Guo C."/>
            <person name="Argimon S."/>
            <person name="Zhang W."/>
            <person name="Yang X."/>
            <person name="Jeffery I.B."/>
            <person name="Cooney J.C."/>
            <person name="Kagawa T.F."/>
            <person name="Liu W."/>
            <person name="Song Y."/>
            <person name="Salvetti E."/>
            <person name="Wrobel A."/>
            <person name="Rasinkangas P."/>
            <person name="Parkhill J."/>
            <person name="Rea M.C."/>
            <person name="O'Sullivan O."/>
            <person name="Ritari J."/>
            <person name="Douillard F.P."/>
            <person name="Paul Ross R."/>
            <person name="Yang R."/>
            <person name="Briner A.E."/>
            <person name="Felis G.E."/>
            <person name="de Vos W.M."/>
            <person name="Barrangou R."/>
            <person name="Klaenhammer T.R."/>
            <person name="Caufield P.W."/>
            <person name="Cui Y."/>
            <person name="Zhang H."/>
            <person name="O'Toole P.W."/>
        </authorList>
    </citation>
    <scope>NUCLEOTIDE SEQUENCE [LARGE SCALE GENOMIC DNA]</scope>
    <source>
        <strain evidence="6 7">NBRC 103219</strain>
    </source>
</reference>
<comment type="cofactor">
    <cofactor evidence="1">
        <name>Mg(2+)</name>
        <dbReference type="ChEBI" id="CHEBI:18420"/>
    </cofactor>
</comment>
<dbReference type="Gene3D" id="3.40.50.1000">
    <property type="entry name" value="HAD superfamily/HAD-like"/>
    <property type="match status" value="1"/>
</dbReference>
<dbReference type="SFLD" id="SFLDG01135">
    <property type="entry name" value="C1.5.6:_HAD__Beta-PGM__Phospha"/>
    <property type="match status" value="1"/>
</dbReference>
<dbReference type="PATRIC" id="fig|449659.4.peg.471"/>
<dbReference type="PRINTS" id="PR00413">
    <property type="entry name" value="HADHALOGNASE"/>
</dbReference>
<dbReference type="GO" id="GO:0016787">
    <property type="term" value="F:hydrolase activity"/>
    <property type="evidence" value="ECO:0007669"/>
    <property type="project" value="UniProtKB-KW"/>
</dbReference>
<dbReference type="PANTHER" id="PTHR46193:SF18">
    <property type="entry name" value="HEXITOL PHOSPHATASE B"/>
    <property type="match status" value="1"/>
</dbReference>
<dbReference type="InterPro" id="IPR023198">
    <property type="entry name" value="PGP-like_dom2"/>
</dbReference>
<dbReference type="InterPro" id="IPR006439">
    <property type="entry name" value="HAD-SF_hydro_IA"/>
</dbReference>
<dbReference type="InterPro" id="IPR051600">
    <property type="entry name" value="Beta-PGM-like"/>
</dbReference>
<keyword evidence="7" id="KW-1185">Reference proteome</keyword>
<dbReference type="InterPro" id="IPR041492">
    <property type="entry name" value="HAD_2"/>
</dbReference>
<dbReference type="CDD" id="cd07505">
    <property type="entry name" value="HAD_BPGM-like"/>
    <property type="match status" value="1"/>
</dbReference>